<accession>A0ABT1CUM0</accession>
<keyword evidence="2" id="KW-1185">Reference proteome</keyword>
<name>A0ABT1CUM0_9HYPH</name>
<proteinExistence type="predicted"/>
<dbReference type="EMBL" id="JAAAML010000003">
    <property type="protein sequence ID" value="MCO6409893.1"/>
    <property type="molecule type" value="Genomic_DNA"/>
</dbReference>
<evidence type="ECO:0008006" key="3">
    <source>
        <dbReference type="Google" id="ProtNLM"/>
    </source>
</evidence>
<evidence type="ECO:0000313" key="2">
    <source>
        <dbReference type="Proteomes" id="UP001320715"/>
    </source>
</evidence>
<dbReference type="Proteomes" id="UP001320715">
    <property type="component" value="Unassembled WGS sequence"/>
</dbReference>
<protein>
    <recommendedName>
        <fullName evidence="3">Roadblock/LAMTOR2 domain-containing protein</fullName>
    </recommendedName>
</protein>
<reference evidence="1 2" key="1">
    <citation type="submission" date="2020-01" db="EMBL/GenBank/DDBJ databases">
        <title>Genomes of bacteria type strains.</title>
        <authorList>
            <person name="Chen J."/>
            <person name="Zhu S."/>
            <person name="Yang J."/>
        </authorList>
    </citation>
    <scope>NUCLEOTIDE SEQUENCE [LARGE SCALE GENOMIC DNA]</scope>
    <source>
        <strain evidence="1 2">DSM 16655</strain>
    </source>
</reference>
<comment type="caution">
    <text evidence="1">The sequence shown here is derived from an EMBL/GenBank/DDBJ whole genome shotgun (WGS) entry which is preliminary data.</text>
</comment>
<sequence>MADTPDTPPKLETLLSGEARPQNQSLALNYAAAGGENIGIELDARVVPATITALTSLLGQVMSSLPEEEWPNFQVLKTTAMGLAMNAEGELALALELEGGGQLTLGLAKGDLALLRDEIDEAMRIAGDLRH</sequence>
<gene>
    <name evidence="1" type="ORF">GTW23_17050</name>
</gene>
<dbReference type="RefSeq" id="WP_252916663.1">
    <property type="nucleotide sequence ID" value="NZ_JAAAML010000003.1"/>
</dbReference>
<evidence type="ECO:0000313" key="1">
    <source>
        <dbReference type="EMBL" id="MCO6409893.1"/>
    </source>
</evidence>
<organism evidence="1 2">
    <name type="scientific">Hoeflea alexandrii</name>
    <dbReference type="NCBI Taxonomy" id="288436"/>
    <lineage>
        <taxon>Bacteria</taxon>
        <taxon>Pseudomonadati</taxon>
        <taxon>Pseudomonadota</taxon>
        <taxon>Alphaproteobacteria</taxon>
        <taxon>Hyphomicrobiales</taxon>
        <taxon>Rhizobiaceae</taxon>
        <taxon>Hoeflea</taxon>
    </lineage>
</organism>